<accession>K8PK67</accession>
<dbReference type="RefSeq" id="WP_002712083.1">
    <property type="nucleotide sequence ID" value="NZ_KB375281.1"/>
</dbReference>
<reference evidence="1 2" key="1">
    <citation type="submission" date="2012-04" db="EMBL/GenBank/DDBJ databases">
        <title>The Genome Sequence of Afipia clevelandensis ATCC 49720.</title>
        <authorList>
            <consortium name="The Broad Institute Genome Sequencing Platform"/>
            <person name="Earl A."/>
            <person name="Ward D."/>
            <person name="Feldgarden M."/>
            <person name="Gevers D."/>
            <person name="Huys G."/>
            <person name="Walker B."/>
            <person name="Young S.K."/>
            <person name="Zeng Q."/>
            <person name="Gargeya S."/>
            <person name="Fitzgerald M."/>
            <person name="Haas B."/>
            <person name="Abouelleil A."/>
            <person name="Alvarado L."/>
            <person name="Arachchi H.M."/>
            <person name="Berlin A."/>
            <person name="Chapman S.B."/>
            <person name="Goldberg J."/>
            <person name="Griggs A."/>
            <person name="Gujja S."/>
            <person name="Hansen M."/>
            <person name="Howarth C."/>
            <person name="Imamovic A."/>
            <person name="Larimer J."/>
            <person name="McCowen C."/>
            <person name="Montmayeur A."/>
            <person name="Murphy C."/>
            <person name="Neiman D."/>
            <person name="Pearson M."/>
            <person name="Priest M."/>
            <person name="Roberts A."/>
            <person name="Saif S."/>
            <person name="Shea T."/>
            <person name="Sisk P."/>
            <person name="Sykes S."/>
            <person name="Wortman J."/>
            <person name="Nusbaum C."/>
            <person name="Birren B."/>
        </authorList>
    </citation>
    <scope>NUCLEOTIDE SEQUENCE [LARGE SCALE GENOMIC DNA]</scope>
    <source>
        <strain evidence="1 2">ATCC 49720</strain>
    </source>
</reference>
<dbReference type="HOGENOM" id="CLU_843682_0_0_5"/>
<dbReference type="InterPro" id="IPR021254">
    <property type="entry name" value="DUF2806"/>
</dbReference>
<sequence length="329" mass="36002">MADDSENLPTIRGWLESWLGFQLPTIPMPNTLKNLDKAISTIVLATAANAKVRIDGSTGKIKAANQITVDDMFRTAEEKRKFENRSAATKAAIEDLRNEPPQTDAADQIEEDWLNTYGRIAEEKSSEELQALFGKILAGEIRKPGSFSLRTLQFVANLSRSDAEAITSIFPYVLNRILVPFTDQEFSELAVKTRLVMEELGILTGTASKVGAMALTIELPPAEVPYYLVASGCGLIIKNHTDHKLAHALGGQPITSVARELLKISQHKETNLEFVESIGKQIGRGFGLTGDDCSDKVSIDLMRIDSVQAESFSFAVLKSVVAYKPATMT</sequence>
<comment type="caution">
    <text evidence="1">The sequence shown here is derived from an EMBL/GenBank/DDBJ whole genome shotgun (WGS) entry which is preliminary data.</text>
</comment>
<proteinExistence type="predicted"/>
<dbReference type="OrthoDB" id="886161at2"/>
<evidence type="ECO:0008006" key="3">
    <source>
        <dbReference type="Google" id="ProtNLM"/>
    </source>
</evidence>
<evidence type="ECO:0000313" key="1">
    <source>
        <dbReference type="EMBL" id="EKS38748.1"/>
    </source>
</evidence>
<protein>
    <recommendedName>
        <fullName evidence="3">DUF2806 domain-containing protein</fullName>
    </recommendedName>
</protein>
<name>K8PK67_9BRAD</name>
<dbReference type="Proteomes" id="UP000001095">
    <property type="component" value="Unassembled WGS sequence"/>
</dbReference>
<keyword evidence="2" id="KW-1185">Reference proteome</keyword>
<evidence type="ECO:0000313" key="2">
    <source>
        <dbReference type="Proteomes" id="UP000001095"/>
    </source>
</evidence>
<dbReference type="EMBL" id="AGWY01000006">
    <property type="protein sequence ID" value="EKS38748.1"/>
    <property type="molecule type" value="Genomic_DNA"/>
</dbReference>
<dbReference type="AlphaFoldDB" id="K8PK67"/>
<gene>
    <name evidence="1" type="ORF">HMPREF9696_01217</name>
</gene>
<dbReference type="Pfam" id="PF10987">
    <property type="entry name" value="DUF2806"/>
    <property type="match status" value="1"/>
</dbReference>
<organism evidence="1 2">
    <name type="scientific">Afipia clevelandensis ATCC 49720</name>
    <dbReference type="NCBI Taxonomy" id="883079"/>
    <lineage>
        <taxon>Bacteria</taxon>
        <taxon>Pseudomonadati</taxon>
        <taxon>Pseudomonadota</taxon>
        <taxon>Alphaproteobacteria</taxon>
        <taxon>Hyphomicrobiales</taxon>
        <taxon>Nitrobacteraceae</taxon>
        <taxon>Afipia</taxon>
    </lineage>
</organism>